<keyword evidence="2" id="KW-0238">DNA-binding</keyword>
<dbReference type="SUPFAM" id="SSF46894">
    <property type="entry name" value="C-terminal effector domain of the bipartite response regulators"/>
    <property type="match status" value="1"/>
</dbReference>
<reference evidence="8 9" key="1">
    <citation type="submission" date="2016-10" db="EMBL/GenBank/DDBJ databases">
        <authorList>
            <person name="de Groot N.N."/>
        </authorList>
    </citation>
    <scope>NUCLEOTIDE SEQUENCE [LARGE SCALE GENOMIC DNA]</scope>
    <source>
        <strain evidence="8 9">DSM 8423</strain>
    </source>
</reference>
<evidence type="ECO:0000256" key="3">
    <source>
        <dbReference type="ARBA" id="ARBA00023163"/>
    </source>
</evidence>
<sequence length="337" mass="38890">MAEDKRKSQEKITEYDALYQQFYGEENSGQLVDQAAAEILKKQSEALREQAELLDLAEDMIMVLDMRHRILFWNQGAEEKYGWSREEVLGKNIHSLLKTRFPKSLEEIEEHLVIRGRWEGELAQTQRDGSPVLVESRWALRRNDQEKPLAILEINNDITQRKYAEALLQRTLEELEARVQERTADLKKVNAELEIKTRNLEELNTALTVLLKKREDDKNELEEKVLSNVKSMVLPYVDKLKMTALDATQANYMSIMESHLNEVISSFLMKLTSTSLNLTPREIQVASLIKDGKTTKEIAELMNVCSGAVALHRNHIRKKLGLNKKKTNLRTHLLSLP</sequence>
<dbReference type="InterPro" id="IPR035965">
    <property type="entry name" value="PAS-like_dom_sf"/>
</dbReference>
<dbReference type="InterPro" id="IPR000700">
    <property type="entry name" value="PAS-assoc_C"/>
</dbReference>
<keyword evidence="1" id="KW-0805">Transcription regulation</keyword>
<gene>
    <name evidence="8" type="ORF">SAMN04489760_102133</name>
</gene>
<dbReference type="CDD" id="cd00130">
    <property type="entry name" value="PAS"/>
    <property type="match status" value="1"/>
</dbReference>
<proteinExistence type="predicted"/>
<dbReference type="Proteomes" id="UP000198744">
    <property type="component" value="Unassembled WGS sequence"/>
</dbReference>
<dbReference type="Gene3D" id="3.30.450.20">
    <property type="entry name" value="PAS domain"/>
    <property type="match status" value="1"/>
</dbReference>
<dbReference type="PROSITE" id="PS50043">
    <property type="entry name" value="HTH_LUXR_2"/>
    <property type="match status" value="1"/>
</dbReference>
<evidence type="ECO:0000313" key="8">
    <source>
        <dbReference type="EMBL" id="SEM00972.1"/>
    </source>
</evidence>
<dbReference type="Gene3D" id="1.10.10.10">
    <property type="entry name" value="Winged helix-like DNA-binding domain superfamily/Winged helix DNA-binding domain"/>
    <property type="match status" value="1"/>
</dbReference>
<keyword evidence="9" id="KW-1185">Reference proteome</keyword>
<dbReference type="GO" id="GO:0003677">
    <property type="term" value="F:DNA binding"/>
    <property type="evidence" value="ECO:0007669"/>
    <property type="project" value="UniProtKB-KW"/>
</dbReference>
<feature type="domain" description="PAS" evidence="6">
    <location>
        <begin position="46"/>
        <end position="112"/>
    </location>
</feature>
<feature type="domain" description="HTH luxR-type" evidence="5">
    <location>
        <begin position="271"/>
        <end position="337"/>
    </location>
</feature>
<feature type="coiled-coil region" evidence="4">
    <location>
        <begin position="165"/>
        <end position="224"/>
    </location>
</feature>
<evidence type="ECO:0000256" key="1">
    <source>
        <dbReference type="ARBA" id="ARBA00023015"/>
    </source>
</evidence>
<evidence type="ECO:0000259" key="5">
    <source>
        <dbReference type="PROSITE" id="PS50043"/>
    </source>
</evidence>
<dbReference type="PRINTS" id="PR00038">
    <property type="entry name" value="HTHLUXR"/>
</dbReference>
<evidence type="ECO:0000313" key="9">
    <source>
        <dbReference type="Proteomes" id="UP000198744"/>
    </source>
</evidence>
<dbReference type="STRING" id="43775.SAMN04489760_102133"/>
<evidence type="ECO:0000256" key="2">
    <source>
        <dbReference type="ARBA" id="ARBA00023125"/>
    </source>
</evidence>
<keyword evidence="4" id="KW-0175">Coiled coil</keyword>
<dbReference type="GO" id="GO:0006355">
    <property type="term" value="P:regulation of DNA-templated transcription"/>
    <property type="evidence" value="ECO:0007669"/>
    <property type="project" value="InterPro"/>
</dbReference>
<dbReference type="Pfam" id="PF00196">
    <property type="entry name" value="GerE"/>
    <property type="match status" value="1"/>
</dbReference>
<evidence type="ECO:0000259" key="6">
    <source>
        <dbReference type="PROSITE" id="PS50112"/>
    </source>
</evidence>
<dbReference type="NCBIfam" id="TIGR00229">
    <property type="entry name" value="sensory_box"/>
    <property type="match status" value="1"/>
</dbReference>
<dbReference type="EMBL" id="FOBS01000002">
    <property type="protein sequence ID" value="SEM00972.1"/>
    <property type="molecule type" value="Genomic_DNA"/>
</dbReference>
<feature type="domain" description="PAC" evidence="7">
    <location>
        <begin position="116"/>
        <end position="170"/>
    </location>
</feature>
<dbReference type="RefSeq" id="WP_093882059.1">
    <property type="nucleotide sequence ID" value="NZ_FOBS01000002.1"/>
</dbReference>
<protein>
    <submittedName>
        <fullName evidence="8">PAS domain S-box-containing protein</fullName>
    </submittedName>
</protein>
<dbReference type="InterPro" id="IPR000014">
    <property type="entry name" value="PAS"/>
</dbReference>
<keyword evidence="3" id="KW-0804">Transcription</keyword>
<dbReference type="InterPro" id="IPR016032">
    <property type="entry name" value="Sig_transdc_resp-reg_C-effctor"/>
</dbReference>
<dbReference type="Pfam" id="PF00989">
    <property type="entry name" value="PAS"/>
    <property type="match status" value="1"/>
</dbReference>
<evidence type="ECO:0000256" key="4">
    <source>
        <dbReference type="SAM" id="Coils"/>
    </source>
</evidence>
<dbReference type="InterPro" id="IPR001610">
    <property type="entry name" value="PAC"/>
</dbReference>
<accession>A0A1H7UVH3</accession>
<dbReference type="SMART" id="SM00086">
    <property type="entry name" value="PAC"/>
    <property type="match status" value="1"/>
</dbReference>
<name>A0A1H7UVH3_9BACT</name>
<dbReference type="InterPro" id="IPR036388">
    <property type="entry name" value="WH-like_DNA-bd_sf"/>
</dbReference>
<dbReference type="OrthoDB" id="5410300at2"/>
<dbReference type="PROSITE" id="PS50113">
    <property type="entry name" value="PAC"/>
    <property type="match status" value="1"/>
</dbReference>
<dbReference type="SMART" id="SM00421">
    <property type="entry name" value="HTH_LUXR"/>
    <property type="match status" value="1"/>
</dbReference>
<dbReference type="SMART" id="SM00091">
    <property type="entry name" value="PAS"/>
    <property type="match status" value="1"/>
</dbReference>
<dbReference type="PROSITE" id="PS50112">
    <property type="entry name" value="PAS"/>
    <property type="match status" value="1"/>
</dbReference>
<dbReference type="PANTHER" id="PTHR44688:SF16">
    <property type="entry name" value="DNA-BINDING TRANSCRIPTIONAL ACTIVATOR DEVR_DOSR"/>
    <property type="match status" value="1"/>
</dbReference>
<organism evidence="8 9">
    <name type="scientific">Syntrophus gentianae</name>
    <dbReference type="NCBI Taxonomy" id="43775"/>
    <lineage>
        <taxon>Bacteria</taxon>
        <taxon>Pseudomonadati</taxon>
        <taxon>Thermodesulfobacteriota</taxon>
        <taxon>Syntrophia</taxon>
        <taxon>Syntrophales</taxon>
        <taxon>Syntrophaceae</taxon>
        <taxon>Syntrophus</taxon>
    </lineage>
</organism>
<dbReference type="CDD" id="cd06170">
    <property type="entry name" value="LuxR_C_like"/>
    <property type="match status" value="1"/>
</dbReference>
<evidence type="ECO:0000259" key="7">
    <source>
        <dbReference type="PROSITE" id="PS50113"/>
    </source>
</evidence>
<dbReference type="SUPFAM" id="SSF55785">
    <property type="entry name" value="PYP-like sensor domain (PAS domain)"/>
    <property type="match status" value="1"/>
</dbReference>
<dbReference type="InterPro" id="IPR013767">
    <property type="entry name" value="PAS_fold"/>
</dbReference>
<dbReference type="InterPro" id="IPR000792">
    <property type="entry name" value="Tscrpt_reg_LuxR_C"/>
</dbReference>
<dbReference type="AlphaFoldDB" id="A0A1H7UVH3"/>
<dbReference type="PANTHER" id="PTHR44688">
    <property type="entry name" value="DNA-BINDING TRANSCRIPTIONAL ACTIVATOR DEVR_DOSR"/>
    <property type="match status" value="1"/>
</dbReference>